<dbReference type="Proteomes" id="UP000046392">
    <property type="component" value="Unplaced"/>
</dbReference>
<dbReference type="WBParaSite" id="SPAL_0001502600.1">
    <property type="protein sequence ID" value="SPAL_0001502600.1"/>
    <property type="gene ID" value="SPAL_0001502600"/>
</dbReference>
<dbReference type="InterPro" id="IPR036770">
    <property type="entry name" value="Ankyrin_rpt-contain_sf"/>
</dbReference>
<reference evidence="2" key="1">
    <citation type="submission" date="2017-02" db="UniProtKB">
        <authorList>
            <consortium name="WormBaseParasite"/>
        </authorList>
    </citation>
    <scope>IDENTIFICATION</scope>
</reference>
<dbReference type="SUPFAM" id="SSF48403">
    <property type="entry name" value="Ankyrin repeat"/>
    <property type="match status" value="1"/>
</dbReference>
<dbReference type="Gene3D" id="1.25.40.20">
    <property type="entry name" value="Ankyrin repeat-containing domain"/>
    <property type="match status" value="1"/>
</dbReference>
<name>A0A0N5CAV8_STREA</name>
<evidence type="ECO:0000313" key="1">
    <source>
        <dbReference type="Proteomes" id="UP000046392"/>
    </source>
</evidence>
<keyword evidence="1" id="KW-1185">Reference proteome</keyword>
<evidence type="ECO:0000313" key="2">
    <source>
        <dbReference type="WBParaSite" id="SPAL_0001502600.1"/>
    </source>
</evidence>
<proteinExistence type="predicted"/>
<protein>
    <submittedName>
        <fullName evidence="2">ANK_REP_REGION domain-containing protein</fullName>
    </submittedName>
</protein>
<dbReference type="AlphaFoldDB" id="A0A0N5CAV8"/>
<organism evidence="1 2">
    <name type="scientific">Strongyloides papillosus</name>
    <name type="common">Intestinal threadworm</name>
    <dbReference type="NCBI Taxonomy" id="174720"/>
    <lineage>
        <taxon>Eukaryota</taxon>
        <taxon>Metazoa</taxon>
        <taxon>Ecdysozoa</taxon>
        <taxon>Nematoda</taxon>
        <taxon>Chromadorea</taxon>
        <taxon>Rhabditida</taxon>
        <taxon>Tylenchina</taxon>
        <taxon>Panagrolaimomorpha</taxon>
        <taxon>Strongyloidoidea</taxon>
        <taxon>Strongyloididae</taxon>
        <taxon>Strongyloides</taxon>
    </lineage>
</organism>
<accession>A0A0N5CAV8</accession>
<sequence>MTDKKAWTPFMWAVVSENEGLVSKMLKTFDILRHGKNNHNYTALDLAAVTGNVSICGQTRTLDVKISYLGFDKIAEDILDRTVLHVDAYCGFAACV</sequence>